<feature type="compositionally biased region" description="Basic residues" evidence="1">
    <location>
        <begin position="20"/>
        <end position="29"/>
    </location>
</feature>
<name>A0A8H6VH60_9PEZI</name>
<dbReference type="SUPFAM" id="SSF52113">
    <property type="entry name" value="BRCT domain"/>
    <property type="match status" value="1"/>
</dbReference>
<feature type="region of interest" description="Disordered" evidence="1">
    <location>
        <begin position="1"/>
        <end position="370"/>
    </location>
</feature>
<accession>A0A8H6VH60</accession>
<evidence type="ECO:0000256" key="1">
    <source>
        <dbReference type="SAM" id="MobiDB-lite"/>
    </source>
</evidence>
<feature type="region of interest" description="Disordered" evidence="1">
    <location>
        <begin position="581"/>
        <end position="662"/>
    </location>
</feature>
<feature type="region of interest" description="Disordered" evidence="1">
    <location>
        <begin position="1257"/>
        <end position="1301"/>
    </location>
</feature>
<feature type="region of interest" description="Disordered" evidence="1">
    <location>
        <begin position="1085"/>
        <end position="1105"/>
    </location>
</feature>
<feature type="domain" description="BRCT" evidence="2">
    <location>
        <begin position="1105"/>
        <end position="1193"/>
    </location>
</feature>
<evidence type="ECO:0000259" key="2">
    <source>
        <dbReference type="PROSITE" id="PS50172"/>
    </source>
</evidence>
<dbReference type="Proteomes" id="UP000660729">
    <property type="component" value="Unassembled WGS sequence"/>
</dbReference>
<feature type="compositionally biased region" description="Basic residues" evidence="1">
    <location>
        <begin position="309"/>
        <end position="319"/>
    </location>
</feature>
<feature type="region of interest" description="Disordered" evidence="1">
    <location>
        <begin position="389"/>
        <end position="564"/>
    </location>
</feature>
<feature type="compositionally biased region" description="Basic and acidic residues" evidence="1">
    <location>
        <begin position="116"/>
        <end position="133"/>
    </location>
</feature>
<keyword evidence="4" id="KW-1185">Reference proteome</keyword>
<feature type="compositionally biased region" description="Low complexity" evidence="1">
    <location>
        <begin position="90"/>
        <end position="112"/>
    </location>
</feature>
<feature type="compositionally biased region" description="Polar residues" evidence="1">
    <location>
        <begin position="256"/>
        <end position="270"/>
    </location>
</feature>
<feature type="compositionally biased region" description="Basic and acidic residues" evidence="1">
    <location>
        <begin position="228"/>
        <end position="238"/>
    </location>
</feature>
<dbReference type="OrthoDB" id="2384350at2759"/>
<dbReference type="CDD" id="cd17716">
    <property type="entry name" value="BRCT_microcephalin_rpt1"/>
    <property type="match status" value="1"/>
</dbReference>
<reference evidence="3" key="1">
    <citation type="submission" date="2020-04" db="EMBL/GenBank/DDBJ databases">
        <title>Draft genome resource of the tomato pathogen Pseudocercospora fuligena.</title>
        <authorList>
            <person name="Zaccaron A."/>
        </authorList>
    </citation>
    <scope>NUCLEOTIDE SEQUENCE</scope>
    <source>
        <strain evidence="3">PF001</strain>
    </source>
</reference>
<proteinExistence type="predicted"/>
<comment type="caution">
    <text evidence="3">The sequence shown here is derived from an EMBL/GenBank/DDBJ whole genome shotgun (WGS) entry which is preliminary data.</text>
</comment>
<dbReference type="InterPro" id="IPR036420">
    <property type="entry name" value="BRCT_dom_sf"/>
</dbReference>
<feature type="compositionally biased region" description="Acidic residues" evidence="1">
    <location>
        <begin position="538"/>
        <end position="550"/>
    </location>
</feature>
<sequence length="1331" mass="143620">MVSTRGGARTSAPDDASTMLRKKPVRKATAKAPATTTAAKAKTTRSKKTEPEPEIIDDEEPDELQEEAPAPTKTTRKVTTRAKQAEEPVKATTTKGAAAKASSKPAKAATRTTRTKAAEEVAEEKVETKKPELKPTTQSRATRATRATAAKEKAAPLSPKKITQVSKAPARITKASGAKGSAATVKSAAAKPATRGRPAGRRRNVSDENADLPELAAPVEAEESDIEVAPKKQPETRGKNVSKRAASPMVVDDDTPMSTRPATPAESLQQESDDEQHDDMQTTQQPADDEDDGASEQSSQDELSGPKSPMKRLSPRKAQKYASAKKSSLPDIDVPMKTPVRRFAVLGTQQGTPQTSKPYCKPAVPLSDGKPMTVARAQSRAMVFPRLQPLSQAADDSMDIDESLDGTPLSDQRTPIPQHIDAEGSEAQDDASESQHDMDPDLSLLVDPENRTTEVEGTDDVLAEAIQTHAEATQDESSMEPSQEQAPQAEVDKQILSMEYDPDETIVTLESAEGGASPAQDHSFDSFESVIVTRPDVQTEEDEDDVDASLEDDRAPLSTPRPETLIWENIRGDVTIPFNFDANVSPSRDQVDSESPSLAQSDNAVSGASQGEPSTSFESEDAQQSQRESTARLSEFVDIASLADSRREPEAEVQADGENSTAARVTVEDAEDLQSVVDGDVTMVCAEPATPRTVRRSPVRLTTLEHVDEDEMPVDGDVTLMLDRHESPASARRSPVKLTTVEHVDDEEDVAVDGEMSLLLEQPDLTSSVALSPIKLSTAEDYPEEEEAIAGDQTLILEDHLPTPPEVPATPVLVNDARASDVTSIDLQDAATPHYALPTFASRRKSISSAHQDMERAEAQSQTPNAAESPLEEAWFDKVQSSAKRSLSRSRPGTPSRSKSGSRAPSAGGKTPVTRTPRSHTLGGNQSAASERMPGLRSAATYEELLEVSTGTLPTLESPANDEIADTERYPGLPSRQTYENVDDSVNPAATPEKASNVHSPARRTPVTRSRTPQPPKAVSAATPQPTERFPGLPAKRSYEEHAKTAMPATRFATPERRSTRRPATAQKPTSLRKLALTSNVSRTPIKSPLKAPAETPAQIPMTPHPRAPLKGVVALVDVYTSDGGCATGPFSQLLQRLGAKTTKTFSDRVTHVVFKDGHPKLLQTLVIHNKQVAESGSAKEIFCVNSRWVNDCDANGVRMTETDEDYAVDLDDAPRVAKRRRKSMEPMSLLNNGGNIVRDRKSSVGRVSIGRLSSKTFEIPSDENHVTPKVDTADKENSEDSEAGSSPTTPAYLSAPEKLVQQTAPINRVRKLDLNGKDQARRLTFTNMEF</sequence>
<feature type="compositionally biased region" description="Polar residues" evidence="1">
    <location>
        <begin position="347"/>
        <end position="357"/>
    </location>
</feature>
<organism evidence="3 4">
    <name type="scientific">Pseudocercospora fuligena</name>
    <dbReference type="NCBI Taxonomy" id="685502"/>
    <lineage>
        <taxon>Eukaryota</taxon>
        <taxon>Fungi</taxon>
        <taxon>Dikarya</taxon>
        <taxon>Ascomycota</taxon>
        <taxon>Pezizomycotina</taxon>
        <taxon>Dothideomycetes</taxon>
        <taxon>Dothideomycetidae</taxon>
        <taxon>Mycosphaerellales</taxon>
        <taxon>Mycosphaerellaceae</taxon>
        <taxon>Pseudocercospora</taxon>
    </lineage>
</organism>
<feature type="region of interest" description="Disordered" evidence="1">
    <location>
        <begin position="846"/>
        <end position="935"/>
    </location>
</feature>
<dbReference type="EMBL" id="JABCIY010000175">
    <property type="protein sequence ID" value="KAF7190332.1"/>
    <property type="molecule type" value="Genomic_DNA"/>
</dbReference>
<protein>
    <recommendedName>
        <fullName evidence="2">BRCT domain-containing protein</fullName>
    </recommendedName>
</protein>
<feature type="compositionally biased region" description="Low complexity" evidence="1">
    <location>
        <begin position="173"/>
        <end position="197"/>
    </location>
</feature>
<feature type="compositionally biased region" description="Polar residues" evidence="1">
    <location>
        <begin position="879"/>
        <end position="903"/>
    </location>
</feature>
<dbReference type="InterPro" id="IPR001357">
    <property type="entry name" value="BRCT_dom"/>
</dbReference>
<feature type="compositionally biased region" description="Basic and acidic residues" evidence="1">
    <location>
        <begin position="1263"/>
        <end position="1279"/>
    </location>
</feature>
<evidence type="ECO:0000313" key="3">
    <source>
        <dbReference type="EMBL" id="KAF7190332.1"/>
    </source>
</evidence>
<feature type="region of interest" description="Disordered" evidence="1">
    <location>
        <begin position="950"/>
        <end position="1070"/>
    </location>
</feature>
<gene>
    <name evidence="3" type="ORF">HII31_08663</name>
</gene>
<evidence type="ECO:0000313" key="4">
    <source>
        <dbReference type="Proteomes" id="UP000660729"/>
    </source>
</evidence>
<dbReference type="Gene3D" id="3.40.50.10190">
    <property type="entry name" value="BRCT domain"/>
    <property type="match status" value="1"/>
</dbReference>
<feature type="compositionally biased region" description="Polar residues" evidence="1">
    <location>
        <begin position="582"/>
        <end position="632"/>
    </location>
</feature>
<feature type="compositionally biased region" description="Acidic residues" evidence="1">
    <location>
        <begin position="52"/>
        <end position="66"/>
    </location>
</feature>
<feature type="compositionally biased region" description="Low complexity" evidence="1">
    <location>
        <begin position="30"/>
        <end position="41"/>
    </location>
</feature>
<feature type="compositionally biased region" description="Acidic residues" evidence="1">
    <location>
        <begin position="423"/>
        <end position="432"/>
    </location>
</feature>
<dbReference type="PROSITE" id="PS50172">
    <property type="entry name" value="BRCT"/>
    <property type="match status" value="1"/>
</dbReference>